<feature type="chain" id="PRO_5021902938" evidence="1">
    <location>
        <begin position="23"/>
        <end position="536"/>
    </location>
</feature>
<dbReference type="Pfam" id="PF07969">
    <property type="entry name" value="Amidohydro_3"/>
    <property type="match status" value="1"/>
</dbReference>
<evidence type="ECO:0000256" key="1">
    <source>
        <dbReference type="SAM" id="SignalP"/>
    </source>
</evidence>
<dbReference type="InterPro" id="IPR032466">
    <property type="entry name" value="Metal_Hydrolase"/>
</dbReference>
<dbReference type="AlphaFoldDB" id="A0A547PDA0"/>
<keyword evidence="1" id="KW-0732">Signal</keyword>
<protein>
    <submittedName>
        <fullName evidence="3">Amidohydrolase family protein</fullName>
    </submittedName>
</protein>
<evidence type="ECO:0000313" key="4">
    <source>
        <dbReference type="Proteomes" id="UP000316343"/>
    </source>
</evidence>
<evidence type="ECO:0000259" key="2">
    <source>
        <dbReference type="Pfam" id="PF07969"/>
    </source>
</evidence>
<dbReference type="InterPro" id="IPR011059">
    <property type="entry name" value="Metal-dep_hydrolase_composite"/>
</dbReference>
<dbReference type="SUPFAM" id="SSF51338">
    <property type="entry name" value="Composite domain of metallo-dependent hydrolases"/>
    <property type="match status" value="1"/>
</dbReference>
<keyword evidence="4" id="KW-1185">Reference proteome</keyword>
<comment type="caution">
    <text evidence="3">The sequence shown here is derived from an EMBL/GenBank/DDBJ whole genome shotgun (WGS) entry which is preliminary data.</text>
</comment>
<feature type="domain" description="Amidohydrolase 3" evidence="2">
    <location>
        <begin position="81"/>
        <end position="515"/>
    </location>
</feature>
<accession>A0A547PDA0</accession>
<dbReference type="PROSITE" id="PS51257">
    <property type="entry name" value="PROKAR_LIPOPROTEIN"/>
    <property type="match status" value="1"/>
</dbReference>
<dbReference type="InterPro" id="IPR013108">
    <property type="entry name" value="Amidohydro_3"/>
</dbReference>
<dbReference type="PANTHER" id="PTHR11647:SF1">
    <property type="entry name" value="COLLAPSIN RESPONSE MEDIATOR PROTEIN"/>
    <property type="match status" value="1"/>
</dbReference>
<evidence type="ECO:0000313" key="3">
    <source>
        <dbReference type="EMBL" id="TRD12121.1"/>
    </source>
</evidence>
<gene>
    <name evidence="3" type="ORF">FGU71_09795</name>
</gene>
<dbReference type="EMBL" id="VHJK01000001">
    <property type="protein sequence ID" value="TRD12121.1"/>
    <property type="molecule type" value="Genomic_DNA"/>
</dbReference>
<sequence length="536" mass="56227">MMQRIGSAASFALIVSLTGCQTAPSFPPAPIPTPMPADTIISGGMVFDGSGAAGTITDLALRDGMIVYIGPDADSRFAATRTIDATDLIVAPGFIDPHTHAGSDLASSDTSRRANLPFTFQGVTTVVVGNDGGGKPDIADLARAATANGIGTNVAYLVGFGPVREAVLETSNRAPSRKELAQMESITRAAMCEGAWGFSTGLYYVPQSYSETEEVIALAKVARETGGYYDTHMRDESTYNVTVTGALAETLEIGRRAEIPVHIAHIKALGPAVWGHSAKMIAMIETAQAGGQKVTADQYPWEASGTRISSALVPREALEGGLLALRERLDDPAQLAAIRAGVVAAIERRGGADRLLITGSLSGSDVPVGKTLQELGAMRNMQPADAAIEVLRSGDARLASFNMNPADIAAFAGQDWVVTGSDGTSGHPRKYGSFPKAFRNLVTGAPKMELARFIRRSSGKTADIIGLKRRGYLRSGYHADIVVFDPSTFAPNADYSAPRELSSGVEHLYVNGVPVITGGTYTGALPGAPLLKDTQC</sequence>
<reference evidence="3 4" key="1">
    <citation type="submission" date="2019-06" db="EMBL/GenBank/DDBJ databases">
        <title>Erythrobacter insulae sp. nov., isolated from a tidal flat.</title>
        <authorList>
            <person name="Yoon J.-H."/>
        </authorList>
    </citation>
    <scope>NUCLEOTIDE SEQUENCE [LARGE SCALE GENOMIC DNA]</scope>
    <source>
        <strain evidence="3 4">JBTF-M21</strain>
    </source>
</reference>
<name>A0A547PDA0_9SPHN</name>
<dbReference type="SUPFAM" id="SSF51556">
    <property type="entry name" value="Metallo-dependent hydrolases"/>
    <property type="match status" value="1"/>
</dbReference>
<dbReference type="OrthoDB" id="9766983at2"/>
<dbReference type="Gene3D" id="3.20.20.140">
    <property type="entry name" value="Metal-dependent hydrolases"/>
    <property type="match status" value="2"/>
</dbReference>
<proteinExistence type="predicted"/>
<dbReference type="Proteomes" id="UP000316343">
    <property type="component" value="Unassembled WGS sequence"/>
</dbReference>
<organism evidence="3 4">
    <name type="scientific">Erythrobacter insulae</name>
    <dbReference type="NCBI Taxonomy" id="2584124"/>
    <lineage>
        <taxon>Bacteria</taxon>
        <taxon>Pseudomonadati</taxon>
        <taxon>Pseudomonadota</taxon>
        <taxon>Alphaproteobacteria</taxon>
        <taxon>Sphingomonadales</taxon>
        <taxon>Erythrobacteraceae</taxon>
        <taxon>Erythrobacter/Porphyrobacter group</taxon>
        <taxon>Erythrobacter</taxon>
    </lineage>
</organism>
<dbReference type="GO" id="GO:0005829">
    <property type="term" value="C:cytosol"/>
    <property type="evidence" value="ECO:0007669"/>
    <property type="project" value="TreeGrafter"/>
</dbReference>
<dbReference type="PANTHER" id="PTHR11647">
    <property type="entry name" value="HYDRANTOINASE/DIHYDROPYRIMIDINASE FAMILY MEMBER"/>
    <property type="match status" value="1"/>
</dbReference>
<keyword evidence="3" id="KW-0378">Hydrolase</keyword>
<dbReference type="GO" id="GO:0016812">
    <property type="term" value="F:hydrolase activity, acting on carbon-nitrogen (but not peptide) bonds, in cyclic amides"/>
    <property type="evidence" value="ECO:0007669"/>
    <property type="project" value="TreeGrafter"/>
</dbReference>
<dbReference type="InterPro" id="IPR050378">
    <property type="entry name" value="Metallo-dep_Hydrolases_sf"/>
</dbReference>
<feature type="signal peptide" evidence="1">
    <location>
        <begin position="1"/>
        <end position="22"/>
    </location>
</feature>